<evidence type="ECO:0000313" key="2">
    <source>
        <dbReference type="EMBL" id="AQS42272.1"/>
    </source>
</evidence>
<accession>A0A1U9JWK5</accession>
<dbReference type="Proteomes" id="UP000188912">
    <property type="component" value="Chromosome"/>
</dbReference>
<gene>
    <name evidence="2" type="ORF">BHV28_15940</name>
</gene>
<dbReference type="STRING" id="1902579.BHV28_15940"/>
<dbReference type="GO" id="GO:0016301">
    <property type="term" value="F:kinase activity"/>
    <property type="evidence" value="ECO:0007669"/>
    <property type="project" value="UniProtKB-KW"/>
</dbReference>
<protein>
    <submittedName>
        <fullName evidence="2">cAMP-dependent protein kinase</fullName>
    </submittedName>
</protein>
<dbReference type="GO" id="GO:0003700">
    <property type="term" value="F:DNA-binding transcription factor activity"/>
    <property type="evidence" value="ECO:0007669"/>
    <property type="project" value="TreeGrafter"/>
</dbReference>
<sequence length="147" mass="16728">MSIDSELTLLKRLGFFRCLPEEQLRLVVFGAERLTLREGRELFRENQPADSAFVLLGGQIDLYRQFGEEMRNVRALQTGEMIGELALVSKTKRPVSAVAVETSTVLRISRGVFRRILAEYPESARQIRHYLGKDLRALAQKLDAAIH</sequence>
<dbReference type="Gene3D" id="2.60.120.10">
    <property type="entry name" value="Jelly Rolls"/>
    <property type="match status" value="1"/>
</dbReference>
<organism evidence="2 3">
    <name type="scientific">Candidatus Tokpelaia hoelldobleri</name>
    <dbReference type="NCBI Taxonomy" id="1902579"/>
    <lineage>
        <taxon>Bacteria</taxon>
        <taxon>Pseudomonadati</taxon>
        <taxon>Pseudomonadota</taxon>
        <taxon>Alphaproteobacteria</taxon>
        <taxon>Hyphomicrobiales</taxon>
        <taxon>Candidatus Tokpelaia</taxon>
    </lineage>
</organism>
<dbReference type="PROSITE" id="PS50042">
    <property type="entry name" value="CNMP_BINDING_3"/>
    <property type="match status" value="1"/>
</dbReference>
<dbReference type="InterPro" id="IPR000595">
    <property type="entry name" value="cNMP-bd_dom"/>
</dbReference>
<dbReference type="GO" id="GO:0005829">
    <property type="term" value="C:cytosol"/>
    <property type="evidence" value="ECO:0007669"/>
    <property type="project" value="TreeGrafter"/>
</dbReference>
<dbReference type="AlphaFoldDB" id="A0A1U9JWK5"/>
<evidence type="ECO:0000313" key="3">
    <source>
        <dbReference type="Proteomes" id="UP000188912"/>
    </source>
</evidence>
<proteinExistence type="predicted"/>
<dbReference type="InterPro" id="IPR050397">
    <property type="entry name" value="Env_Response_Regulators"/>
</dbReference>
<keyword evidence="2" id="KW-0808">Transferase</keyword>
<dbReference type="PANTHER" id="PTHR24567:SF26">
    <property type="entry name" value="REGULATORY PROTEIN YEIL"/>
    <property type="match status" value="1"/>
</dbReference>
<dbReference type="Pfam" id="PF00027">
    <property type="entry name" value="cNMP_binding"/>
    <property type="match status" value="1"/>
</dbReference>
<dbReference type="InterPro" id="IPR018490">
    <property type="entry name" value="cNMP-bd_dom_sf"/>
</dbReference>
<dbReference type="CDD" id="cd00038">
    <property type="entry name" value="CAP_ED"/>
    <property type="match status" value="1"/>
</dbReference>
<reference evidence="2 3" key="1">
    <citation type="journal article" date="2010" name="Science">
        <title>Genomic comparison of the ants Camponotus floridanus and Harpegnathos saltator.</title>
        <authorList>
            <person name="Bonasio R."/>
            <person name="Zhang G."/>
            <person name="Ye C."/>
            <person name="Mutti N.S."/>
            <person name="Fang X."/>
            <person name="Qin N."/>
            <person name="Donahue G."/>
            <person name="Yang P."/>
            <person name="Li Q."/>
            <person name="Li C."/>
            <person name="Zhang P."/>
            <person name="Huang Z."/>
            <person name="Berger S.L."/>
            <person name="Reinberg D."/>
            <person name="Wang J."/>
            <person name="Liebig J."/>
        </authorList>
    </citation>
    <scope>NUCLEOTIDE SEQUENCE [LARGE SCALE GENOMIC DNA]</scope>
    <source>
        <strain evidence="2 3">Hsal</strain>
    </source>
</reference>
<keyword evidence="3" id="KW-1185">Reference proteome</keyword>
<name>A0A1U9JWK5_9HYPH</name>
<dbReference type="InterPro" id="IPR014710">
    <property type="entry name" value="RmlC-like_jellyroll"/>
</dbReference>
<evidence type="ECO:0000259" key="1">
    <source>
        <dbReference type="PROSITE" id="PS50042"/>
    </source>
</evidence>
<dbReference type="EMBL" id="CP017315">
    <property type="protein sequence ID" value="AQS42272.1"/>
    <property type="molecule type" value="Genomic_DNA"/>
</dbReference>
<dbReference type="SMART" id="SM00100">
    <property type="entry name" value="cNMP"/>
    <property type="match status" value="1"/>
</dbReference>
<feature type="domain" description="Cyclic nucleotide-binding" evidence="1">
    <location>
        <begin position="15"/>
        <end position="134"/>
    </location>
</feature>
<dbReference type="PANTHER" id="PTHR24567">
    <property type="entry name" value="CRP FAMILY TRANSCRIPTIONAL REGULATORY PROTEIN"/>
    <property type="match status" value="1"/>
</dbReference>
<dbReference type="SUPFAM" id="SSF51206">
    <property type="entry name" value="cAMP-binding domain-like"/>
    <property type="match status" value="1"/>
</dbReference>
<keyword evidence="2" id="KW-0418">Kinase</keyword>
<reference evidence="2 3" key="2">
    <citation type="journal article" date="2016" name="Sci. Rep.">
        <title>The genome of Rhizobiales bacteria in predatory ants reveals urease gene functions but no genes for nitrogen fixation.</title>
        <authorList>
            <person name="Neuvonen M.M."/>
            <person name="Tamarit D."/>
            <person name="Naslund K."/>
            <person name="Liebig J."/>
            <person name="Feldhaar H."/>
            <person name="Moran N.A."/>
            <person name="Guy L."/>
            <person name="Andersson S.G."/>
        </authorList>
    </citation>
    <scope>NUCLEOTIDE SEQUENCE [LARGE SCALE GENOMIC DNA]</scope>
    <source>
        <strain evidence="2 3">Hsal</strain>
    </source>
</reference>
<dbReference type="KEGG" id="thd:BHV28_15940"/>